<dbReference type="EMBL" id="NXGI01000056">
    <property type="protein sequence ID" value="PRM94191.1"/>
    <property type="molecule type" value="Genomic_DNA"/>
</dbReference>
<comment type="caution">
    <text evidence="1">The sequence shown here is derived from an EMBL/GenBank/DDBJ whole genome shotgun (WGS) entry which is preliminary data.</text>
</comment>
<accession>A0A2S9T5U9</accession>
<name>A0A2S9T5U9_9BACT</name>
<dbReference type="Proteomes" id="UP000239151">
    <property type="component" value="Unassembled WGS sequence"/>
</dbReference>
<evidence type="ECO:0000313" key="2">
    <source>
        <dbReference type="Proteomes" id="UP000239151"/>
    </source>
</evidence>
<organism evidence="1 2">
    <name type="scientific">Aliarcobacter cryaerophilus</name>
    <dbReference type="NCBI Taxonomy" id="28198"/>
    <lineage>
        <taxon>Bacteria</taxon>
        <taxon>Pseudomonadati</taxon>
        <taxon>Campylobacterota</taxon>
        <taxon>Epsilonproteobacteria</taxon>
        <taxon>Campylobacterales</taxon>
        <taxon>Arcobacteraceae</taxon>
        <taxon>Aliarcobacter</taxon>
    </lineage>
</organism>
<gene>
    <name evidence="1" type="ORF">CJ670_10620</name>
</gene>
<sequence>MSERMSIPIQRNYNELFKDFQIQKIKSMSKDNLIVELQNPESWLYVLMKDDAISLFLNTGYTNGIFSTDDLYTLGVDTTIRQISKRYFFSEIKNTELILKKIKSRIVNNIRNFFSPLRKTNYLNINQYLFSMEEDYVVFEKIIDEFDLQKIDKKTIKIGLAKVWQDSITDTTFDVIDFEELCIKFQFQPNEILDYDPYTMPLMAKETCNNGNYQLVLIFECEEII</sequence>
<evidence type="ECO:0000313" key="1">
    <source>
        <dbReference type="EMBL" id="PRM94191.1"/>
    </source>
</evidence>
<reference evidence="1 2" key="1">
    <citation type="submission" date="2017-09" db="EMBL/GenBank/DDBJ databases">
        <title>Reassesment of A. cryaerophilus.</title>
        <authorList>
            <person name="Perez-Cataluna A."/>
            <person name="Collado L."/>
            <person name="Salgado O."/>
            <person name="Lefinanco V."/>
            <person name="Figueras M.J."/>
        </authorList>
    </citation>
    <scope>NUCLEOTIDE SEQUENCE [LARGE SCALE GENOMIC DNA]</scope>
    <source>
        <strain evidence="1 2">LMG 9065</strain>
    </source>
</reference>
<protein>
    <submittedName>
        <fullName evidence="1">Uncharacterized protein</fullName>
    </submittedName>
</protein>
<dbReference type="AlphaFoldDB" id="A0A2S9T5U9"/>
<proteinExistence type="predicted"/>